<dbReference type="GO" id="GO:0015031">
    <property type="term" value="P:protein transport"/>
    <property type="evidence" value="ECO:0007669"/>
    <property type="project" value="UniProtKB-KW"/>
</dbReference>
<keyword evidence="6 11" id="KW-0812">Transmembrane</keyword>
<keyword evidence="3" id="KW-0813">Transport</keyword>
<keyword evidence="14" id="KW-1185">Reference proteome</keyword>
<feature type="transmembrane region" description="Helical" evidence="11">
    <location>
        <begin position="21"/>
        <end position="40"/>
    </location>
</feature>
<feature type="domain" description="TonB C-terminal" evidence="12">
    <location>
        <begin position="125"/>
        <end position="216"/>
    </location>
</feature>
<dbReference type="InterPro" id="IPR037682">
    <property type="entry name" value="TonB_C"/>
</dbReference>
<keyword evidence="7" id="KW-0653">Protein transport</keyword>
<keyword evidence="8 11" id="KW-1133">Transmembrane helix</keyword>
<comment type="similarity">
    <text evidence="2">Belongs to the TonB family.</text>
</comment>
<evidence type="ECO:0000256" key="3">
    <source>
        <dbReference type="ARBA" id="ARBA00022448"/>
    </source>
</evidence>
<dbReference type="KEGG" id="sacz:AOT14_22280"/>
<dbReference type="AlphaFoldDB" id="A0A0S1B0S5"/>
<feature type="region of interest" description="Disordered" evidence="10">
    <location>
        <begin position="194"/>
        <end position="216"/>
    </location>
</feature>
<reference evidence="13 14" key="1">
    <citation type="journal article" date="2015" name="Genome Announc.">
        <title>Complete Genome Sequencing of Stenotrophomonas acidaminiphila ZAC14D2_NAIMI4_2, a Multidrug-Resistant Strain Isolated from Sediments of a Polluted River in Mexico, Uncovers New Antibiotic Resistance Genes and a Novel Class-II Lasso Peptide Biosynthesis Gene Cluster.</title>
        <authorList>
            <person name="Vinuesa P."/>
            <person name="Ochoa-Sanchez L.E."/>
        </authorList>
    </citation>
    <scope>NUCLEOTIDE SEQUENCE [LARGE SCALE GENOMIC DNA]</scope>
    <source>
        <strain evidence="13 14">ZAC14D2_NAIMI4_2</strain>
    </source>
</reference>
<dbReference type="PATRIC" id="fig|128780.6.peg.2244"/>
<keyword evidence="9 11" id="KW-0472">Membrane</keyword>
<comment type="subcellular location">
    <subcellularLocation>
        <location evidence="1">Cell inner membrane</location>
        <topology evidence="1">Single-pass membrane protein</topology>
        <orientation evidence="1">Periplasmic side</orientation>
    </subcellularLocation>
</comment>
<dbReference type="Gene3D" id="3.30.1150.10">
    <property type="match status" value="1"/>
</dbReference>
<feature type="compositionally biased region" description="Pro residues" evidence="10">
    <location>
        <begin position="127"/>
        <end position="141"/>
    </location>
</feature>
<evidence type="ECO:0000256" key="7">
    <source>
        <dbReference type="ARBA" id="ARBA00022927"/>
    </source>
</evidence>
<gene>
    <name evidence="13" type="ORF">AOT14_22280</name>
</gene>
<protein>
    <submittedName>
        <fullName evidence="13">TonB domain-containing protein</fullName>
    </submittedName>
</protein>
<evidence type="ECO:0000259" key="12">
    <source>
        <dbReference type="PROSITE" id="PS52015"/>
    </source>
</evidence>
<dbReference type="SUPFAM" id="SSF74653">
    <property type="entry name" value="TolA/TonB C-terminal domain"/>
    <property type="match status" value="1"/>
</dbReference>
<dbReference type="EMBL" id="CP012900">
    <property type="protein sequence ID" value="ALJ28601.1"/>
    <property type="molecule type" value="Genomic_DNA"/>
</dbReference>
<evidence type="ECO:0000256" key="10">
    <source>
        <dbReference type="SAM" id="MobiDB-lite"/>
    </source>
</evidence>
<dbReference type="Proteomes" id="UP000061010">
    <property type="component" value="Chromosome"/>
</dbReference>
<evidence type="ECO:0000256" key="8">
    <source>
        <dbReference type="ARBA" id="ARBA00022989"/>
    </source>
</evidence>
<dbReference type="PANTHER" id="PTHR33446:SF2">
    <property type="entry name" value="PROTEIN TONB"/>
    <property type="match status" value="1"/>
</dbReference>
<feature type="region of interest" description="Disordered" evidence="10">
    <location>
        <begin position="53"/>
        <end position="85"/>
    </location>
</feature>
<dbReference type="Pfam" id="PF03544">
    <property type="entry name" value="TonB_C"/>
    <property type="match status" value="1"/>
</dbReference>
<evidence type="ECO:0000256" key="5">
    <source>
        <dbReference type="ARBA" id="ARBA00022519"/>
    </source>
</evidence>
<keyword evidence="4" id="KW-1003">Cell membrane</keyword>
<sequence>MPASRSDQTITFQLPRNALKIAGLAFCGGLLLFVVVWLNARRHNDFYRADPAQPQVQASEAMPLPEPLPAATGASDMPDARPEAVADEAPQVLETAPAAPQPLPEAPVAAAPANPAAPPAAAAPSDRPVPLPGQSPPPSYPPAALRRGESGTVVVRVDVDASGMPLDARIIQRSGSRDLDRAALEAVRGWRFQPAQSNGQPMAGSLEIPIDFQPAQ</sequence>
<evidence type="ECO:0000256" key="4">
    <source>
        <dbReference type="ARBA" id="ARBA00022475"/>
    </source>
</evidence>
<dbReference type="InterPro" id="IPR006260">
    <property type="entry name" value="TonB/TolA_C"/>
</dbReference>
<dbReference type="GO" id="GO:0098797">
    <property type="term" value="C:plasma membrane protein complex"/>
    <property type="evidence" value="ECO:0007669"/>
    <property type="project" value="TreeGrafter"/>
</dbReference>
<feature type="compositionally biased region" description="Low complexity" evidence="10">
    <location>
        <begin position="106"/>
        <end position="124"/>
    </location>
</feature>
<evidence type="ECO:0000313" key="13">
    <source>
        <dbReference type="EMBL" id="ALJ28601.1"/>
    </source>
</evidence>
<keyword evidence="5" id="KW-0997">Cell inner membrane</keyword>
<dbReference type="GO" id="GO:0031992">
    <property type="term" value="F:energy transducer activity"/>
    <property type="evidence" value="ECO:0007669"/>
    <property type="project" value="TreeGrafter"/>
</dbReference>
<evidence type="ECO:0000256" key="1">
    <source>
        <dbReference type="ARBA" id="ARBA00004383"/>
    </source>
</evidence>
<evidence type="ECO:0000256" key="2">
    <source>
        <dbReference type="ARBA" id="ARBA00006555"/>
    </source>
</evidence>
<dbReference type="GO" id="GO:0055085">
    <property type="term" value="P:transmembrane transport"/>
    <property type="evidence" value="ECO:0007669"/>
    <property type="project" value="InterPro"/>
</dbReference>
<organism evidence="13 14">
    <name type="scientific">Stenotrophomonas acidaminiphila</name>
    <dbReference type="NCBI Taxonomy" id="128780"/>
    <lineage>
        <taxon>Bacteria</taxon>
        <taxon>Pseudomonadati</taxon>
        <taxon>Pseudomonadota</taxon>
        <taxon>Gammaproteobacteria</taxon>
        <taxon>Lysobacterales</taxon>
        <taxon>Lysobacteraceae</taxon>
        <taxon>Stenotrophomonas</taxon>
    </lineage>
</organism>
<evidence type="ECO:0000313" key="14">
    <source>
        <dbReference type="Proteomes" id="UP000061010"/>
    </source>
</evidence>
<feature type="region of interest" description="Disordered" evidence="10">
    <location>
        <begin position="98"/>
        <end position="148"/>
    </location>
</feature>
<name>A0A0S1B0S5_9GAMM</name>
<evidence type="ECO:0000256" key="6">
    <source>
        <dbReference type="ARBA" id="ARBA00022692"/>
    </source>
</evidence>
<dbReference type="PANTHER" id="PTHR33446">
    <property type="entry name" value="PROTEIN TONB-RELATED"/>
    <property type="match status" value="1"/>
</dbReference>
<dbReference type="InterPro" id="IPR051045">
    <property type="entry name" value="TonB-dependent_transducer"/>
</dbReference>
<evidence type="ECO:0000256" key="9">
    <source>
        <dbReference type="ARBA" id="ARBA00023136"/>
    </source>
</evidence>
<dbReference type="PROSITE" id="PS52015">
    <property type="entry name" value="TONB_CTD"/>
    <property type="match status" value="1"/>
</dbReference>
<evidence type="ECO:0000256" key="11">
    <source>
        <dbReference type="SAM" id="Phobius"/>
    </source>
</evidence>
<proteinExistence type="inferred from homology"/>
<dbReference type="NCBIfam" id="TIGR01352">
    <property type="entry name" value="tonB_Cterm"/>
    <property type="match status" value="1"/>
</dbReference>
<dbReference type="OrthoDB" id="9792439at2"/>
<accession>A0A0S1B0S5</accession>